<name>A0A017T922_9BACT</name>
<evidence type="ECO:0000313" key="2">
    <source>
        <dbReference type="EMBL" id="EYF05739.1"/>
    </source>
</evidence>
<comment type="caution">
    <text evidence="2">The sequence shown here is derived from an EMBL/GenBank/DDBJ whole genome shotgun (WGS) entry which is preliminary data.</text>
</comment>
<dbReference type="RefSeq" id="WP_156040847.1">
    <property type="nucleotide sequence ID" value="NZ_ASRX01000021.1"/>
</dbReference>
<reference evidence="2 3" key="1">
    <citation type="submission" date="2013-05" db="EMBL/GenBank/DDBJ databases">
        <title>Genome assembly of Chondromyces apiculatus DSM 436.</title>
        <authorList>
            <person name="Sharma G."/>
            <person name="Khatri I."/>
            <person name="Kaur C."/>
            <person name="Mayilraj S."/>
            <person name="Subramanian S."/>
        </authorList>
    </citation>
    <scope>NUCLEOTIDE SEQUENCE [LARGE SCALE GENOMIC DNA]</scope>
    <source>
        <strain evidence="2 3">DSM 436</strain>
    </source>
</reference>
<feature type="region of interest" description="Disordered" evidence="1">
    <location>
        <begin position="1"/>
        <end position="25"/>
    </location>
</feature>
<keyword evidence="3" id="KW-1185">Reference proteome</keyword>
<gene>
    <name evidence="2" type="ORF">CAP_3029</name>
</gene>
<dbReference type="Proteomes" id="UP000019678">
    <property type="component" value="Unassembled WGS sequence"/>
</dbReference>
<organism evidence="2 3">
    <name type="scientific">Chondromyces apiculatus DSM 436</name>
    <dbReference type="NCBI Taxonomy" id="1192034"/>
    <lineage>
        <taxon>Bacteria</taxon>
        <taxon>Pseudomonadati</taxon>
        <taxon>Myxococcota</taxon>
        <taxon>Polyangia</taxon>
        <taxon>Polyangiales</taxon>
        <taxon>Polyangiaceae</taxon>
        <taxon>Chondromyces</taxon>
    </lineage>
</organism>
<evidence type="ECO:0000313" key="3">
    <source>
        <dbReference type="Proteomes" id="UP000019678"/>
    </source>
</evidence>
<dbReference type="AlphaFoldDB" id="A0A017T922"/>
<protein>
    <recommendedName>
        <fullName evidence="4">DUF4365 domain-containing protein</fullName>
    </recommendedName>
</protein>
<dbReference type="OrthoDB" id="5176406at2"/>
<dbReference type="EMBL" id="ASRX01000021">
    <property type="protein sequence ID" value="EYF05739.1"/>
    <property type="molecule type" value="Genomic_DNA"/>
</dbReference>
<proteinExistence type="predicted"/>
<accession>A0A017T922</accession>
<evidence type="ECO:0008006" key="4">
    <source>
        <dbReference type="Google" id="ProtNLM"/>
    </source>
</evidence>
<evidence type="ECO:0000256" key="1">
    <source>
        <dbReference type="SAM" id="MobiDB-lite"/>
    </source>
</evidence>
<sequence>MSTPKITDRSPLTFGSRGKRRSVSQKAGKKGQLLFEQWALEQRLVANPCPEDFGVDYFCQVLSASENSTEEVRGEVLAVQVRSVKGGARPRIKLDKVDAENALRLESPYLLVGVNTETNQVVYRFLDAAFAKRLATFINAPEAELTLRLDANGFQSVGFRTAIAENCRPGVQHRLRILCAQLCVQQDITGARLRVSQSADSGFARVEVPWISSIFQVQADHEDAFRKLVFEQGKFPDPGTKGVDLQPSLFRFLDVAGTDQMLVRGTFEDALDGFVELGGTRKSLSFRVRTAGNEIAFVSECGLVCTISDRVQDDSGTFVHKMGFSLSREFGKNLDDFAEYDAAIRLLRPGAKLGFSEDDTRTHDVAAWGPSLEHLGVAYEQMVAGIPYVGLPLREVHLADLKNEEFAAAVTLLAALAKGATLPQLMQGFLIGPAASDPNFQERLEPAIFDVPLVMNVNNHGVVVWIQGEALVYVNDQRVVCGFTPTKQTGHRIQIRGEKFKKVSNSPEVWVHKYWPGIPLLEKLAELSTWTGGVEHELDGVMTLIDLTPSDEETKTSDG</sequence>